<evidence type="ECO:0000313" key="3">
    <source>
        <dbReference type="Proteomes" id="UP001150266"/>
    </source>
</evidence>
<dbReference type="InterPro" id="IPR029058">
    <property type="entry name" value="AB_hydrolase_fold"/>
</dbReference>
<protein>
    <submittedName>
        <fullName evidence="2">Alpha/beta hydrolase family-domain-containing protein</fullName>
    </submittedName>
</protein>
<dbReference type="OrthoDB" id="94039at2759"/>
<dbReference type="Pfam" id="PF12697">
    <property type="entry name" value="Abhydrolase_6"/>
    <property type="match status" value="1"/>
</dbReference>
<dbReference type="EMBL" id="JAOTPV010000077">
    <property type="protein sequence ID" value="KAJ4465448.1"/>
    <property type="molecule type" value="Genomic_DNA"/>
</dbReference>
<dbReference type="Proteomes" id="UP001150266">
    <property type="component" value="Unassembled WGS sequence"/>
</dbReference>
<gene>
    <name evidence="2" type="ORF">J3R30DRAFT_3315450</name>
</gene>
<name>A0A9W8ZS81_9AGAR</name>
<accession>A0A9W8ZS81</accession>
<reference evidence="2" key="1">
    <citation type="submission" date="2022-08" db="EMBL/GenBank/DDBJ databases">
        <title>A Global Phylogenomic Analysis of the Shiitake Genus Lentinula.</title>
        <authorList>
            <consortium name="DOE Joint Genome Institute"/>
            <person name="Sierra-Patev S."/>
            <person name="Min B."/>
            <person name="Naranjo-Ortiz M."/>
            <person name="Looney B."/>
            <person name="Konkel Z."/>
            <person name="Slot J.C."/>
            <person name="Sakamoto Y."/>
            <person name="Steenwyk J.L."/>
            <person name="Rokas A."/>
            <person name="Carro J."/>
            <person name="Camarero S."/>
            <person name="Ferreira P."/>
            <person name="Molpeceres G."/>
            <person name="Ruiz-Duenas F.J."/>
            <person name="Serrano A."/>
            <person name="Henrissat B."/>
            <person name="Drula E."/>
            <person name="Hughes K.W."/>
            <person name="Mata J.L."/>
            <person name="Ishikawa N.K."/>
            <person name="Vargas-Isla R."/>
            <person name="Ushijima S."/>
            <person name="Smith C.A."/>
            <person name="Ahrendt S."/>
            <person name="Andreopoulos W."/>
            <person name="He G."/>
            <person name="Labutti K."/>
            <person name="Lipzen A."/>
            <person name="Ng V."/>
            <person name="Riley R."/>
            <person name="Sandor L."/>
            <person name="Barry K."/>
            <person name="Martinez A.T."/>
            <person name="Xiao Y."/>
            <person name="Gibbons J.G."/>
            <person name="Terashima K."/>
            <person name="Grigoriev I.V."/>
            <person name="Hibbett D.S."/>
        </authorList>
    </citation>
    <scope>NUCLEOTIDE SEQUENCE</scope>
    <source>
        <strain evidence="2">JLM2183</strain>
    </source>
</reference>
<dbReference type="GO" id="GO:0016787">
    <property type="term" value="F:hydrolase activity"/>
    <property type="evidence" value="ECO:0007669"/>
    <property type="project" value="UniProtKB-KW"/>
</dbReference>
<comment type="caution">
    <text evidence="2">The sequence shown here is derived from an EMBL/GenBank/DDBJ whole genome shotgun (WGS) entry which is preliminary data.</text>
</comment>
<dbReference type="Gene3D" id="3.40.50.1820">
    <property type="entry name" value="alpha/beta hydrolase"/>
    <property type="match status" value="1"/>
</dbReference>
<dbReference type="SUPFAM" id="SSF53474">
    <property type="entry name" value="alpha/beta-Hydrolases"/>
    <property type="match status" value="1"/>
</dbReference>
<proteinExistence type="predicted"/>
<evidence type="ECO:0000313" key="2">
    <source>
        <dbReference type="EMBL" id="KAJ4465448.1"/>
    </source>
</evidence>
<sequence>MSKLQITSFVFDAPPIRHLEDIASSSSSFSVNIGQNRTTVESYFIGLKMTAKRYTSGFSGDNTFGLTLLFAHGVGSHKEQWEPTIERIFLTQAVKERHHQIREAWSFDWQNHGDAALVNEEVLRARPEGVCENVHGFISEFELTRYFFAAIYEWAPAIIDFVRSPRMAGHRIVPLGHSAGAGAMMLTTKNFPLSHLPYVSLVLVEPTMITREMFEAHFDDRIRSMELSVGATEVRRDVWPDREEAFRWLSRRFPFRTWDPRVVRLLVEQGLYQKSPESKVVTLKCDRKQEAISYPDVDGHFEATSELARVCHTLPVHVIWGTSNDMFPDYFQDSLTDATEGRIVASASRVHGAGHLVMQEKPDHLALKICEALDTVNPYLSLRSRL</sequence>
<dbReference type="InterPro" id="IPR000073">
    <property type="entry name" value="AB_hydrolase_1"/>
</dbReference>
<keyword evidence="3" id="KW-1185">Reference proteome</keyword>
<keyword evidence="2" id="KW-0378">Hydrolase</keyword>
<evidence type="ECO:0000259" key="1">
    <source>
        <dbReference type="Pfam" id="PF12697"/>
    </source>
</evidence>
<dbReference type="AlphaFoldDB" id="A0A9W8ZS81"/>
<feature type="domain" description="AB hydrolase-1" evidence="1">
    <location>
        <begin position="68"/>
        <end position="363"/>
    </location>
</feature>
<organism evidence="2 3">
    <name type="scientific">Lentinula aciculospora</name>
    <dbReference type="NCBI Taxonomy" id="153920"/>
    <lineage>
        <taxon>Eukaryota</taxon>
        <taxon>Fungi</taxon>
        <taxon>Dikarya</taxon>
        <taxon>Basidiomycota</taxon>
        <taxon>Agaricomycotina</taxon>
        <taxon>Agaricomycetes</taxon>
        <taxon>Agaricomycetidae</taxon>
        <taxon>Agaricales</taxon>
        <taxon>Marasmiineae</taxon>
        <taxon>Omphalotaceae</taxon>
        <taxon>Lentinula</taxon>
    </lineage>
</organism>